<reference evidence="1 2" key="1">
    <citation type="journal article" date="2018" name="Arch. Microbiol.">
        <title>New insights into the metabolic potential of the phototrophic purple bacterium Rhodopila globiformis DSM 161(T) from its draft genome sequence and evidence for a vanadium-dependent nitrogenase.</title>
        <authorList>
            <person name="Imhoff J.F."/>
            <person name="Rahn T."/>
            <person name="Kunzel S."/>
            <person name="Neulinger S.C."/>
        </authorList>
    </citation>
    <scope>NUCLEOTIDE SEQUENCE [LARGE SCALE GENOMIC DNA]</scope>
    <source>
        <strain evidence="1 2">DSM 161</strain>
    </source>
</reference>
<accession>A0A2S6MY21</accession>
<protein>
    <submittedName>
        <fullName evidence="1">Uncharacterized protein</fullName>
    </submittedName>
</protein>
<keyword evidence="2" id="KW-1185">Reference proteome</keyword>
<dbReference type="AlphaFoldDB" id="A0A2S6MY21"/>
<organism evidence="1 2">
    <name type="scientific">Rhodopila globiformis</name>
    <name type="common">Rhodopseudomonas globiformis</name>
    <dbReference type="NCBI Taxonomy" id="1071"/>
    <lineage>
        <taxon>Bacteria</taxon>
        <taxon>Pseudomonadati</taxon>
        <taxon>Pseudomonadota</taxon>
        <taxon>Alphaproteobacteria</taxon>
        <taxon>Acetobacterales</taxon>
        <taxon>Acetobacteraceae</taxon>
        <taxon>Rhodopila</taxon>
    </lineage>
</organism>
<evidence type="ECO:0000313" key="1">
    <source>
        <dbReference type="EMBL" id="PPQ27274.1"/>
    </source>
</evidence>
<comment type="caution">
    <text evidence="1">The sequence shown here is derived from an EMBL/GenBank/DDBJ whole genome shotgun (WGS) entry which is preliminary data.</text>
</comment>
<dbReference type="EMBL" id="NHRY01000260">
    <property type="protein sequence ID" value="PPQ27274.1"/>
    <property type="molecule type" value="Genomic_DNA"/>
</dbReference>
<name>A0A2S6MY21_RHOGL</name>
<gene>
    <name evidence="1" type="ORF">CCS01_27365</name>
</gene>
<evidence type="ECO:0000313" key="2">
    <source>
        <dbReference type="Proteomes" id="UP000239724"/>
    </source>
</evidence>
<sequence length="143" mass="16325">MLRAGRRLPGRPGRPLGLFRLPLSPVRLPLGLFRLPLGLFRLPLGLFRLPLGLGNRQGLARLLGLLTVGGQFVAQLRELLLQLRYFVGARRRPYVAILIRRHLGRSQVEQAVPLFTRLTQIRIGLAEHRQTQQRQARRGRHGR</sequence>
<dbReference type="Proteomes" id="UP000239724">
    <property type="component" value="Unassembled WGS sequence"/>
</dbReference>
<proteinExistence type="predicted"/>